<dbReference type="AlphaFoldDB" id="A0A9E7CYN4"/>
<feature type="compositionally biased region" description="Basic residues" evidence="1">
    <location>
        <begin position="33"/>
        <end position="46"/>
    </location>
</feature>
<dbReference type="EMBL" id="CP094358">
    <property type="protein sequence ID" value="UOB16825.1"/>
    <property type="molecule type" value="Genomic_DNA"/>
</dbReference>
<proteinExistence type="predicted"/>
<evidence type="ECO:0000256" key="1">
    <source>
        <dbReference type="SAM" id="MobiDB-lite"/>
    </source>
</evidence>
<feature type="compositionally biased region" description="Basic and acidic residues" evidence="1">
    <location>
        <begin position="13"/>
        <end position="32"/>
    </location>
</feature>
<evidence type="ECO:0000313" key="2">
    <source>
        <dbReference type="EMBL" id="UOB16825.1"/>
    </source>
</evidence>
<gene>
    <name evidence="2" type="ORF">MQE35_13905</name>
</gene>
<accession>A0A9E7CYN4</accession>
<dbReference type="KEGG" id="fbm:MQE35_13905"/>
<dbReference type="Proteomes" id="UP000831290">
    <property type="component" value="Chromosome"/>
</dbReference>
<protein>
    <submittedName>
        <fullName evidence="2">Uncharacterized protein</fullName>
    </submittedName>
</protein>
<feature type="region of interest" description="Disordered" evidence="1">
    <location>
        <begin position="1"/>
        <end position="46"/>
    </location>
</feature>
<name>A0A9E7CYN4_9FLAO</name>
<dbReference type="RefSeq" id="WP_255842070.1">
    <property type="nucleotide sequence ID" value="NZ_CP094358.1"/>
</dbReference>
<keyword evidence="3" id="KW-1185">Reference proteome</keyword>
<sequence length="46" mass="5297">MDIVKAIKPGPKPNKENGTPDERRRVRPENKPKHPKLKPHKHKPGD</sequence>
<organism evidence="2 3">
    <name type="scientific">Abyssalbus ytuae</name>
    <dbReference type="NCBI Taxonomy" id="2926907"/>
    <lineage>
        <taxon>Bacteria</taxon>
        <taxon>Pseudomonadati</taxon>
        <taxon>Bacteroidota</taxon>
        <taxon>Flavobacteriia</taxon>
        <taxon>Flavobacteriales</taxon>
        <taxon>Flavobacteriaceae</taxon>
        <taxon>Abyssalbus</taxon>
    </lineage>
</organism>
<reference evidence="2" key="1">
    <citation type="submission" date="2022-03" db="EMBL/GenBank/DDBJ databases">
        <title>Description of Abyssus ytuae gen. nov., sp. nov., a novel member of the family Flavobacteriaceae isolated from the sediment of Mariana Trench.</title>
        <authorList>
            <person name="Zhang J."/>
            <person name="Xu X."/>
        </authorList>
    </citation>
    <scope>NUCLEOTIDE SEQUENCE</scope>
    <source>
        <strain evidence="2">MT3330</strain>
    </source>
</reference>
<evidence type="ECO:0000313" key="3">
    <source>
        <dbReference type="Proteomes" id="UP000831290"/>
    </source>
</evidence>